<proteinExistence type="predicted"/>
<dbReference type="RefSeq" id="WP_125577114.1">
    <property type="nucleotide sequence ID" value="NZ_JBHTOF010000025.1"/>
</dbReference>
<protein>
    <submittedName>
        <fullName evidence="1">Uncharacterized protein</fullName>
    </submittedName>
</protein>
<dbReference type="Proteomes" id="UP001597244">
    <property type="component" value="Unassembled WGS sequence"/>
</dbReference>
<reference evidence="2" key="1">
    <citation type="journal article" date="2019" name="Int. J. Syst. Evol. Microbiol.">
        <title>The Global Catalogue of Microorganisms (GCM) 10K type strain sequencing project: providing services to taxonomists for standard genome sequencing and annotation.</title>
        <authorList>
            <consortium name="The Broad Institute Genomics Platform"/>
            <consortium name="The Broad Institute Genome Sequencing Center for Infectious Disease"/>
            <person name="Wu L."/>
            <person name="Ma J."/>
        </authorList>
    </citation>
    <scope>NUCLEOTIDE SEQUENCE [LARGE SCALE GENOMIC DNA]</scope>
    <source>
        <strain evidence="2">CCM 8951</strain>
    </source>
</reference>
<name>A0ABW4DMV5_9LACO</name>
<accession>A0ABW4DMV5</accession>
<keyword evidence="2" id="KW-1185">Reference proteome</keyword>
<evidence type="ECO:0000313" key="1">
    <source>
        <dbReference type="EMBL" id="MFD1465166.1"/>
    </source>
</evidence>
<evidence type="ECO:0000313" key="2">
    <source>
        <dbReference type="Proteomes" id="UP001597244"/>
    </source>
</evidence>
<gene>
    <name evidence="1" type="ORF">ACFQ4L_03550</name>
</gene>
<comment type="caution">
    <text evidence="1">The sequence shown here is derived from an EMBL/GenBank/DDBJ whole genome shotgun (WGS) entry which is preliminary data.</text>
</comment>
<organism evidence="1 2">
    <name type="scientific">Lapidilactobacillus mulanensis</name>
    <dbReference type="NCBI Taxonomy" id="2485999"/>
    <lineage>
        <taxon>Bacteria</taxon>
        <taxon>Bacillati</taxon>
        <taxon>Bacillota</taxon>
        <taxon>Bacilli</taxon>
        <taxon>Lactobacillales</taxon>
        <taxon>Lactobacillaceae</taxon>
        <taxon>Lapidilactobacillus</taxon>
    </lineage>
</organism>
<sequence>MGADFLFGSGEICGGNWETAVAWLKYFVKRLTRFNLRLGGFFVVPAKFVVGTGKLLWGRLQDFPKYGKFFRLKSELLKTAGSHISPFCKFAKTAH</sequence>
<dbReference type="EMBL" id="JBHTOF010000025">
    <property type="protein sequence ID" value="MFD1465166.1"/>
    <property type="molecule type" value="Genomic_DNA"/>
</dbReference>